<proteinExistence type="inferred from homology"/>
<feature type="transmembrane region" description="Helical" evidence="9">
    <location>
        <begin position="340"/>
        <end position="362"/>
    </location>
</feature>
<sequence>MTDPRNLWHRTGTWLRTALGLLLLGLLPLAHALTPQEAMAISSGDTDSRMAALHQAVGHPDPQLANFLHELLNNEVQIDGGMVQVQQGDDWIDLATGRKVTPSANAQAVINNNYVRKELQSARAALDLFSGDRALRLKAVQQLQDDPTSVDRGLVEQALKTEKDPEILERLQLLHAAILLTSKNATERLSAAKDLAASNYPAVRSLLLSRLDKKDGQFVEPDATVRAQIKSSLADIDERLAWGERLGTLFSGISLGSILLLAALGLAVTYGLMGVINMAQGEFIMIGAYSTYVMQGWFQRDLPGLQSYALVAAVPFSFIVAGGIGMVVERAIIRKLYGRPLETLLATWGISLVLIQIVRTVFGPQNVQVDNPPWMSGGLHAMANLILPYNRMVIIAFTAFVLLAMWLLISRTRLGLFVRAVTQNRPMASCVGVRTPRVDMLAFGLGTGIAGLAGCALSQIGNVGPEMGQGYIVDCFMVVVLGGVGQLTGTVTAALTLGVANTLLEGVAGAVLAKIAVLAAIILFIQKRPQGMFALKGRSVES</sequence>
<evidence type="ECO:0000256" key="8">
    <source>
        <dbReference type="ARBA" id="ARBA00037998"/>
    </source>
</evidence>
<feature type="transmembrane region" description="Helical" evidence="9">
    <location>
        <begin position="305"/>
        <end position="328"/>
    </location>
</feature>
<dbReference type="AlphaFoldDB" id="E6PMN7"/>
<name>E6PMN7_9ZZZZ</name>
<comment type="caution">
    <text evidence="10">The sequence shown here is derived from an EMBL/GenBank/DDBJ whole genome shotgun (WGS) entry which is preliminary data.</text>
</comment>
<evidence type="ECO:0000313" key="10">
    <source>
        <dbReference type="EMBL" id="CBH96189.1"/>
    </source>
</evidence>
<keyword evidence="4 9" id="KW-0812">Transmembrane</keyword>
<dbReference type="Pfam" id="PF02653">
    <property type="entry name" value="BPD_transp_2"/>
    <property type="match status" value="1"/>
</dbReference>
<dbReference type="CDD" id="cd06582">
    <property type="entry name" value="TM_PBP1_LivH_like"/>
    <property type="match status" value="1"/>
</dbReference>
<organism evidence="10">
    <name type="scientific">mine drainage metagenome</name>
    <dbReference type="NCBI Taxonomy" id="410659"/>
    <lineage>
        <taxon>unclassified sequences</taxon>
        <taxon>metagenomes</taxon>
        <taxon>ecological metagenomes</taxon>
    </lineage>
</organism>
<dbReference type="NCBIfam" id="TIGR03409">
    <property type="entry name" value="urea_trans_UrtB"/>
    <property type="match status" value="1"/>
</dbReference>
<dbReference type="GO" id="GO:0006865">
    <property type="term" value="P:amino acid transport"/>
    <property type="evidence" value="ECO:0007669"/>
    <property type="project" value="UniProtKB-KW"/>
</dbReference>
<keyword evidence="3" id="KW-1003">Cell membrane</keyword>
<comment type="similarity">
    <text evidence="8">Belongs to the binding-protein-dependent transport system permease family. LivHM subfamily.</text>
</comment>
<evidence type="ECO:0000256" key="9">
    <source>
        <dbReference type="SAM" id="Phobius"/>
    </source>
</evidence>
<dbReference type="InterPro" id="IPR001851">
    <property type="entry name" value="ABC_transp_permease"/>
</dbReference>
<evidence type="ECO:0000256" key="5">
    <source>
        <dbReference type="ARBA" id="ARBA00022970"/>
    </source>
</evidence>
<comment type="subcellular location">
    <subcellularLocation>
        <location evidence="1">Cell membrane</location>
        <topology evidence="1">Multi-pass membrane protein</topology>
    </subcellularLocation>
</comment>
<dbReference type="InterPro" id="IPR017779">
    <property type="entry name" value="ABC_UrtB_bac"/>
</dbReference>
<evidence type="ECO:0000256" key="4">
    <source>
        <dbReference type="ARBA" id="ARBA00022692"/>
    </source>
</evidence>
<keyword evidence="5" id="KW-0029">Amino-acid transport</keyword>
<dbReference type="PANTHER" id="PTHR11795:SF447">
    <property type="entry name" value="ABC TRANSPORTER PERMEASE PROTEIN"/>
    <property type="match status" value="1"/>
</dbReference>
<feature type="transmembrane region" description="Helical" evidence="9">
    <location>
        <begin position="283"/>
        <end position="299"/>
    </location>
</feature>
<keyword evidence="6 9" id="KW-1133">Transmembrane helix</keyword>
<evidence type="ECO:0000256" key="2">
    <source>
        <dbReference type="ARBA" id="ARBA00022448"/>
    </source>
</evidence>
<gene>
    <name evidence="10" type="ORF">CARN2_1180</name>
</gene>
<feature type="transmembrane region" description="Helical" evidence="9">
    <location>
        <begin position="506"/>
        <end position="525"/>
    </location>
</feature>
<evidence type="ECO:0000256" key="6">
    <source>
        <dbReference type="ARBA" id="ARBA00022989"/>
    </source>
</evidence>
<dbReference type="GO" id="GO:0005886">
    <property type="term" value="C:plasma membrane"/>
    <property type="evidence" value="ECO:0007669"/>
    <property type="project" value="UniProtKB-SubCell"/>
</dbReference>
<evidence type="ECO:0000256" key="3">
    <source>
        <dbReference type="ARBA" id="ARBA00022475"/>
    </source>
</evidence>
<keyword evidence="2" id="KW-0813">Transport</keyword>
<protein>
    <submittedName>
        <fullName evidence="10">Putative Branched-chain amino acid ABC-type transport system, permease component</fullName>
    </submittedName>
</protein>
<keyword evidence="7 9" id="KW-0472">Membrane</keyword>
<dbReference type="InterPro" id="IPR052157">
    <property type="entry name" value="BCAA_transport_permease"/>
</dbReference>
<feature type="transmembrane region" description="Helical" evidence="9">
    <location>
        <begin position="249"/>
        <end position="271"/>
    </location>
</feature>
<dbReference type="GO" id="GO:0022857">
    <property type="term" value="F:transmembrane transporter activity"/>
    <property type="evidence" value="ECO:0007669"/>
    <property type="project" value="InterPro"/>
</dbReference>
<reference evidence="10" key="1">
    <citation type="submission" date="2009-10" db="EMBL/GenBank/DDBJ databases">
        <title>Diversity of trophic interactions inside an arsenic-rich microbial ecosystem.</title>
        <authorList>
            <person name="Bertin P.N."/>
            <person name="Heinrich-Salmeron A."/>
            <person name="Pelletier E."/>
            <person name="Goulhen-Chollet F."/>
            <person name="Arsene-Ploetze F."/>
            <person name="Gallien S."/>
            <person name="Calteau A."/>
            <person name="Vallenet D."/>
            <person name="Casiot C."/>
            <person name="Chane-Woon-Ming B."/>
            <person name="Giloteaux L."/>
            <person name="Barakat M."/>
            <person name="Bonnefoy V."/>
            <person name="Bruneel O."/>
            <person name="Chandler M."/>
            <person name="Cleiss J."/>
            <person name="Duran R."/>
            <person name="Elbaz-Poulichet F."/>
            <person name="Fonknechten N."/>
            <person name="Lauga B."/>
            <person name="Mornico D."/>
            <person name="Ortet P."/>
            <person name="Schaeffer C."/>
            <person name="Siguier P."/>
            <person name="Alexander Thil Smith A."/>
            <person name="Van Dorsselaer A."/>
            <person name="Weissenbach J."/>
            <person name="Medigue C."/>
            <person name="Le Paslier D."/>
        </authorList>
    </citation>
    <scope>NUCLEOTIDE SEQUENCE</scope>
</reference>
<feature type="transmembrane region" description="Helical" evidence="9">
    <location>
        <begin position="389"/>
        <end position="409"/>
    </location>
</feature>
<dbReference type="PANTHER" id="PTHR11795">
    <property type="entry name" value="BRANCHED-CHAIN AMINO ACID TRANSPORT SYSTEM PERMEASE PROTEIN LIVH"/>
    <property type="match status" value="1"/>
</dbReference>
<evidence type="ECO:0000256" key="7">
    <source>
        <dbReference type="ARBA" id="ARBA00023136"/>
    </source>
</evidence>
<feature type="transmembrane region" description="Helical" evidence="9">
    <location>
        <begin position="475"/>
        <end position="500"/>
    </location>
</feature>
<evidence type="ECO:0000256" key="1">
    <source>
        <dbReference type="ARBA" id="ARBA00004651"/>
    </source>
</evidence>
<dbReference type="EMBL" id="CABM01000022">
    <property type="protein sequence ID" value="CBH96189.1"/>
    <property type="molecule type" value="Genomic_DNA"/>
</dbReference>
<accession>E6PMN7</accession>